<organism evidence="5">
    <name type="scientific">Arcella intermedia</name>
    <dbReference type="NCBI Taxonomy" id="1963864"/>
    <lineage>
        <taxon>Eukaryota</taxon>
        <taxon>Amoebozoa</taxon>
        <taxon>Tubulinea</taxon>
        <taxon>Elardia</taxon>
        <taxon>Arcellinida</taxon>
        <taxon>Sphaerothecina</taxon>
        <taxon>Arcellidae</taxon>
        <taxon>Arcella</taxon>
    </lineage>
</organism>
<dbReference type="InterPro" id="IPR012955">
    <property type="entry name" value="CASP_C"/>
</dbReference>
<evidence type="ECO:0000256" key="1">
    <source>
        <dbReference type="ARBA" id="ARBA00023054"/>
    </source>
</evidence>
<accession>A0A6B2L017</accession>
<feature type="coiled-coil region" evidence="2">
    <location>
        <begin position="199"/>
        <end position="244"/>
    </location>
</feature>
<keyword evidence="1 2" id="KW-0175">Coiled coil</keyword>
<feature type="coiled-coil region" evidence="2">
    <location>
        <begin position="440"/>
        <end position="488"/>
    </location>
</feature>
<feature type="coiled-coil region" evidence="2">
    <location>
        <begin position="283"/>
        <end position="310"/>
    </location>
</feature>
<keyword evidence="3" id="KW-0812">Transmembrane</keyword>
<dbReference type="GO" id="GO:0006891">
    <property type="term" value="P:intra-Golgi vesicle-mediated transport"/>
    <property type="evidence" value="ECO:0007669"/>
    <property type="project" value="InterPro"/>
</dbReference>
<feature type="coiled-coil region" evidence="2">
    <location>
        <begin position="32"/>
        <end position="173"/>
    </location>
</feature>
<proteinExistence type="predicted"/>
<evidence type="ECO:0000259" key="4">
    <source>
        <dbReference type="Pfam" id="PF08172"/>
    </source>
</evidence>
<reference evidence="5" key="1">
    <citation type="journal article" date="2020" name="J. Eukaryot. Microbiol.">
        <title>De novo Sequencing, Assembly and Annotation of the Transcriptome for the Free-Living Testate Amoeba Arcella intermedia.</title>
        <authorList>
            <person name="Ribeiro G.M."/>
            <person name="Porfirio-Sousa A.L."/>
            <person name="Maurer-Alcala X.X."/>
            <person name="Katz L.A."/>
            <person name="Lahr D.J.G."/>
        </authorList>
    </citation>
    <scope>NUCLEOTIDE SEQUENCE</scope>
</reference>
<feature type="coiled-coil region" evidence="2">
    <location>
        <begin position="379"/>
        <end position="413"/>
    </location>
</feature>
<dbReference type="AlphaFoldDB" id="A0A6B2L017"/>
<keyword evidence="3" id="KW-1133">Transmembrane helix</keyword>
<protein>
    <recommendedName>
        <fullName evidence="4">CASP C-terminal domain-containing protein</fullName>
    </recommendedName>
</protein>
<dbReference type="GO" id="GO:0000139">
    <property type="term" value="C:Golgi membrane"/>
    <property type="evidence" value="ECO:0007669"/>
    <property type="project" value="InterPro"/>
</dbReference>
<evidence type="ECO:0000256" key="3">
    <source>
        <dbReference type="SAM" id="Phobius"/>
    </source>
</evidence>
<evidence type="ECO:0000313" key="5">
    <source>
        <dbReference type="EMBL" id="NDV30198.1"/>
    </source>
</evidence>
<name>A0A6B2L017_9EUKA</name>
<feature type="transmembrane region" description="Helical" evidence="3">
    <location>
        <begin position="570"/>
        <end position="591"/>
    </location>
</feature>
<keyword evidence="3" id="KW-0472">Membrane</keyword>
<dbReference type="PANTHER" id="PTHR14043">
    <property type="entry name" value="CCAAT DISPLACEMENT PROTEIN-RELATED"/>
    <property type="match status" value="1"/>
</dbReference>
<evidence type="ECO:0000256" key="2">
    <source>
        <dbReference type="SAM" id="Coils"/>
    </source>
</evidence>
<dbReference type="EMBL" id="GIBP01001229">
    <property type="protein sequence ID" value="NDV30198.1"/>
    <property type="molecule type" value="Transcribed_RNA"/>
</dbReference>
<dbReference type="Pfam" id="PF08172">
    <property type="entry name" value="CASP_C"/>
    <property type="match status" value="1"/>
</dbReference>
<dbReference type="PANTHER" id="PTHR14043:SF2">
    <property type="entry name" value="HOMEOBOX PROTEIN CUT"/>
    <property type="match status" value="1"/>
</dbReference>
<sequence>MSLYKDLANAPDPKLSLTMIEEEQLRSDAKISNQLKLENEKLRKELNEFRKEFLEIKNQEVTVRNQEEQIRQFKTKMNEMVAKQLEEKESKLKEEVYRKLDKSNELNEELKRQLNNAKHDLLEAQDNTTILQKNLFELKSRYDKDIAALKAEVDLMTNENERLSLSYQDLKTKYSNTQPSVIAENSINWEEIAQNDLEITKLRETVHTLKEKEEKQTKEFKQTISRLTNERDQLEQTIQSLKSQLDKFPDLEHVSKLENKVKVLEALVGTTIKEEETNGQSVETVLRNKNRQLTNEIIQLKGEITTLSSQSLVSENKLLLLQQDIDQKQSMLSKWESDFDQLRQVTEGVHSFSDSTYPSSNNPNHVDESGILQMIWDQRDRFKAKILELENMNRTYEQRSKAFELQVKSLKNDNIKLYEKIKYLQTYGTGQLAPENGDAKVDVENRYKEMYEERDRFKAKILELENMNRTYEQRSKAFELQVKSLKNDNIKLYEKIKYLQTYGTGQLAPENGDAKVDVENRYKEMYEETVNPFVVFNRKVKNDRYNNLNPAEKLILSTTKLFLATKQTRIFLFLYMVCLHLLVFSTLWRLVHV</sequence>
<feature type="domain" description="CASP C-terminal" evidence="4">
    <location>
        <begin position="453"/>
        <end position="592"/>
    </location>
</feature>